<keyword evidence="1" id="KW-0548">Nucleotidyltransferase</keyword>
<proteinExistence type="predicted"/>
<organism evidence="1 2">
    <name type="scientific">Camellia lanceoleosa</name>
    <dbReference type="NCBI Taxonomy" id="1840588"/>
    <lineage>
        <taxon>Eukaryota</taxon>
        <taxon>Viridiplantae</taxon>
        <taxon>Streptophyta</taxon>
        <taxon>Embryophyta</taxon>
        <taxon>Tracheophyta</taxon>
        <taxon>Spermatophyta</taxon>
        <taxon>Magnoliopsida</taxon>
        <taxon>eudicotyledons</taxon>
        <taxon>Gunneridae</taxon>
        <taxon>Pentapetalae</taxon>
        <taxon>asterids</taxon>
        <taxon>Ericales</taxon>
        <taxon>Theaceae</taxon>
        <taxon>Camellia</taxon>
    </lineage>
</organism>
<gene>
    <name evidence="1" type="ORF">LOK49_LG13G00480</name>
</gene>
<sequence length="98" mass="10843">MESNGGDASTILRELENLKSSKIEIEHRISVLEAQLRQKKDETKVNSTSSCTPVSNGSDSDVGLGLSPKLIYRYSHHLLLPSIGVQGMTKTHMFKQNM</sequence>
<keyword evidence="2" id="KW-1185">Reference proteome</keyword>
<dbReference type="Proteomes" id="UP001060215">
    <property type="component" value="Chromosome 14"/>
</dbReference>
<reference evidence="1 2" key="1">
    <citation type="journal article" date="2022" name="Plant J.">
        <title>Chromosome-level genome of Camellia lanceoleosa provides a valuable resource for understanding genome evolution and self-incompatibility.</title>
        <authorList>
            <person name="Gong W."/>
            <person name="Xiao S."/>
            <person name="Wang L."/>
            <person name="Liao Z."/>
            <person name="Chang Y."/>
            <person name="Mo W."/>
            <person name="Hu G."/>
            <person name="Li W."/>
            <person name="Zhao G."/>
            <person name="Zhu H."/>
            <person name="Hu X."/>
            <person name="Ji K."/>
            <person name="Xiang X."/>
            <person name="Song Q."/>
            <person name="Yuan D."/>
            <person name="Jin S."/>
            <person name="Zhang L."/>
        </authorList>
    </citation>
    <scope>NUCLEOTIDE SEQUENCE [LARGE SCALE GENOMIC DNA]</scope>
    <source>
        <strain evidence="1">SQ_2022a</strain>
    </source>
</reference>
<name>A0ACC0FHH4_9ERIC</name>
<dbReference type="EMBL" id="CM045771">
    <property type="protein sequence ID" value="KAI7987421.1"/>
    <property type="molecule type" value="Genomic_DNA"/>
</dbReference>
<keyword evidence="1" id="KW-0808">Transferase</keyword>
<evidence type="ECO:0000313" key="2">
    <source>
        <dbReference type="Proteomes" id="UP001060215"/>
    </source>
</evidence>
<evidence type="ECO:0000313" key="1">
    <source>
        <dbReference type="EMBL" id="KAI7987421.1"/>
    </source>
</evidence>
<protein>
    <submittedName>
        <fullName evidence="1">Adenylyltransferase and sulfurtransferase MOCS3</fullName>
    </submittedName>
</protein>
<comment type="caution">
    <text evidence="1">The sequence shown here is derived from an EMBL/GenBank/DDBJ whole genome shotgun (WGS) entry which is preliminary data.</text>
</comment>
<accession>A0ACC0FHH4</accession>